<dbReference type="OrthoDB" id="9808638at2"/>
<dbReference type="GO" id="GO:0005886">
    <property type="term" value="C:plasma membrane"/>
    <property type="evidence" value="ECO:0007669"/>
    <property type="project" value="UniProtKB-SubCell"/>
</dbReference>
<keyword evidence="11" id="KW-1185">Reference proteome</keyword>
<reference evidence="11" key="1">
    <citation type="journal article" date="2010" name="ISME J.">
        <title>The complete genome sequence of the algal symbiont Dinoroseobacter shibae: a hitchhiker's guide to life in the sea.</title>
        <authorList>
            <person name="Wagner-Dobler I."/>
            <person name="Ballhausen B."/>
            <person name="Berger M."/>
            <person name="Brinkhoff T."/>
            <person name="Buchholz I."/>
            <person name="Bunk B."/>
            <person name="Cypionka H."/>
            <person name="Daniel R."/>
            <person name="Drepper T."/>
            <person name="Gerdts G."/>
            <person name="Hahnke S."/>
            <person name="Han C."/>
            <person name="Jahn D."/>
            <person name="Kalhoefer D."/>
            <person name="Kiss H."/>
            <person name="Klenk H.P."/>
            <person name="Kyrpides N."/>
            <person name="Liebl W."/>
            <person name="Liesegang H."/>
            <person name="Meincke L."/>
            <person name="Pati A."/>
            <person name="Petersen J."/>
            <person name="Piekarski T."/>
            <person name="Pommerenke C."/>
            <person name="Pradella S."/>
            <person name="Pukall R."/>
            <person name="Rabus R."/>
            <person name="Stackebrandt E."/>
            <person name="Thole S."/>
            <person name="Thompson L."/>
            <person name="Tielen P."/>
            <person name="Tomasch J."/>
            <person name="von Jan M."/>
            <person name="Wanphrut N."/>
            <person name="Wichels A."/>
            <person name="Zech H."/>
            <person name="Simon M."/>
        </authorList>
    </citation>
    <scope>NUCLEOTIDE SEQUENCE [LARGE SCALE GENOMIC DNA]</scope>
    <source>
        <strain evidence="11">DSM 16493 / NCIMB 14021 / DFL 12</strain>
    </source>
</reference>
<dbReference type="SUPFAM" id="SSF103481">
    <property type="entry name" value="Multidrug resistance efflux transporter EmrE"/>
    <property type="match status" value="1"/>
</dbReference>
<feature type="transmembrane region" description="Helical" evidence="9">
    <location>
        <begin position="84"/>
        <end position="103"/>
    </location>
</feature>
<dbReference type="GO" id="GO:0015297">
    <property type="term" value="F:antiporter activity"/>
    <property type="evidence" value="ECO:0007669"/>
    <property type="project" value="TreeGrafter"/>
</dbReference>
<dbReference type="InterPro" id="IPR045324">
    <property type="entry name" value="Small_multidrug_res"/>
</dbReference>
<evidence type="ECO:0000256" key="3">
    <source>
        <dbReference type="ARBA" id="ARBA00022475"/>
    </source>
</evidence>
<evidence type="ECO:0000256" key="1">
    <source>
        <dbReference type="ARBA" id="ARBA00004651"/>
    </source>
</evidence>
<dbReference type="STRING" id="398580.Dshi_1638"/>
<dbReference type="Gene3D" id="1.10.3730.20">
    <property type="match status" value="1"/>
</dbReference>
<dbReference type="RefSeq" id="WP_012178310.1">
    <property type="nucleotide sequence ID" value="NC_009952.1"/>
</dbReference>
<dbReference type="HOGENOM" id="CLU_133067_0_2_5"/>
<protein>
    <submittedName>
        <fullName evidence="10">Efflux-multidrug resistance protein</fullName>
    </submittedName>
</protein>
<dbReference type="eggNOG" id="COG2076">
    <property type="taxonomic scope" value="Bacteria"/>
</dbReference>
<dbReference type="FunFam" id="1.10.3730.20:FF:000001">
    <property type="entry name" value="Quaternary ammonium compound resistance transporter SugE"/>
    <property type="match status" value="1"/>
</dbReference>
<evidence type="ECO:0000313" key="11">
    <source>
        <dbReference type="Proteomes" id="UP000006833"/>
    </source>
</evidence>
<organism evidence="10 11">
    <name type="scientific">Dinoroseobacter shibae (strain DSM 16493 / NCIMB 14021 / DFL 12)</name>
    <dbReference type="NCBI Taxonomy" id="398580"/>
    <lineage>
        <taxon>Bacteria</taxon>
        <taxon>Pseudomonadati</taxon>
        <taxon>Pseudomonadota</taxon>
        <taxon>Alphaproteobacteria</taxon>
        <taxon>Rhodobacterales</taxon>
        <taxon>Roseobacteraceae</taxon>
        <taxon>Dinoroseobacter</taxon>
    </lineage>
</organism>
<evidence type="ECO:0000256" key="2">
    <source>
        <dbReference type="ARBA" id="ARBA00022448"/>
    </source>
</evidence>
<keyword evidence="2" id="KW-0813">Transport</keyword>
<evidence type="ECO:0000256" key="6">
    <source>
        <dbReference type="ARBA" id="ARBA00023136"/>
    </source>
</evidence>
<gene>
    <name evidence="10" type="primary">emrE</name>
    <name evidence="10" type="ordered locus">Dshi_1638</name>
</gene>
<evidence type="ECO:0000256" key="8">
    <source>
        <dbReference type="RuleBase" id="RU003942"/>
    </source>
</evidence>
<keyword evidence="4 8" id="KW-0812">Transmembrane</keyword>
<keyword evidence="5 9" id="KW-1133">Transmembrane helix</keyword>
<dbReference type="GO" id="GO:1990961">
    <property type="term" value="P:xenobiotic detoxification by transmembrane export across the plasma membrane"/>
    <property type="evidence" value="ECO:0007669"/>
    <property type="project" value="UniProtKB-ARBA"/>
</dbReference>
<dbReference type="AlphaFoldDB" id="A8LL16"/>
<keyword evidence="6 9" id="KW-0472">Membrane</keyword>
<dbReference type="InterPro" id="IPR000390">
    <property type="entry name" value="Small_drug/metabolite_transptr"/>
</dbReference>
<evidence type="ECO:0000256" key="7">
    <source>
        <dbReference type="ARBA" id="ARBA00038032"/>
    </source>
</evidence>
<dbReference type="KEGG" id="dsh:Dshi_1638"/>
<feature type="transmembrane region" description="Helical" evidence="9">
    <location>
        <begin position="32"/>
        <end position="50"/>
    </location>
</feature>
<comment type="subcellular location">
    <subcellularLocation>
        <location evidence="1 8">Cell membrane</location>
        <topology evidence="1 8">Multi-pass membrane protein</topology>
    </subcellularLocation>
</comment>
<proteinExistence type="inferred from homology"/>
<dbReference type="PANTHER" id="PTHR30561">
    <property type="entry name" value="SMR FAMILY PROTON-DEPENDENT DRUG EFFLUX TRANSPORTER SUGE"/>
    <property type="match status" value="1"/>
</dbReference>
<evidence type="ECO:0000313" key="10">
    <source>
        <dbReference type="EMBL" id="ABV93380.1"/>
    </source>
</evidence>
<accession>A8LL16</accession>
<comment type="similarity">
    <text evidence="7 8">Belongs to the drug/metabolite transporter (DMT) superfamily. Small multidrug resistance (SMR) (TC 2.A.7.1) family.</text>
</comment>
<dbReference type="Proteomes" id="UP000006833">
    <property type="component" value="Chromosome"/>
</dbReference>
<dbReference type="GO" id="GO:0015199">
    <property type="term" value="F:amino-acid betaine transmembrane transporter activity"/>
    <property type="evidence" value="ECO:0007669"/>
    <property type="project" value="TreeGrafter"/>
</dbReference>
<keyword evidence="3" id="KW-1003">Cell membrane</keyword>
<dbReference type="Pfam" id="PF00893">
    <property type="entry name" value="Multi_Drug_Res"/>
    <property type="match status" value="1"/>
</dbReference>
<dbReference type="GO" id="GO:0031460">
    <property type="term" value="P:glycine betaine transport"/>
    <property type="evidence" value="ECO:0007669"/>
    <property type="project" value="TreeGrafter"/>
</dbReference>
<name>A8LL16_DINSH</name>
<sequence>MHYVALFCAIIAEVIGTSALQASQQFTKPGPSAVVVIGYGLSFYCMALALKVMPLGIVYAVWSGMGLVCIGVIGWIVFGQKLDLPALLGIGLILSGVLVIHLFSTTTSL</sequence>
<dbReference type="InterPro" id="IPR037185">
    <property type="entry name" value="EmrE-like"/>
</dbReference>
<dbReference type="GO" id="GO:0015220">
    <property type="term" value="F:choline transmembrane transporter activity"/>
    <property type="evidence" value="ECO:0007669"/>
    <property type="project" value="TreeGrafter"/>
</dbReference>
<feature type="transmembrane region" description="Helical" evidence="9">
    <location>
        <begin position="57"/>
        <end position="78"/>
    </location>
</feature>
<dbReference type="EMBL" id="CP000830">
    <property type="protein sequence ID" value="ABV93380.1"/>
    <property type="molecule type" value="Genomic_DNA"/>
</dbReference>
<evidence type="ECO:0000256" key="5">
    <source>
        <dbReference type="ARBA" id="ARBA00022989"/>
    </source>
</evidence>
<dbReference type="PANTHER" id="PTHR30561:SF1">
    <property type="entry name" value="MULTIDRUG TRANSPORTER EMRE"/>
    <property type="match status" value="1"/>
</dbReference>
<evidence type="ECO:0000256" key="9">
    <source>
        <dbReference type="SAM" id="Phobius"/>
    </source>
</evidence>
<evidence type="ECO:0000256" key="4">
    <source>
        <dbReference type="ARBA" id="ARBA00022692"/>
    </source>
</evidence>